<accession>A0A2P2PDT3</accession>
<evidence type="ECO:0000256" key="1">
    <source>
        <dbReference type="SAM" id="MobiDB-lite"/>
    </source>
</evidence>
<reference evidence="2" key="1">
    <citation type="submission" date="2018-02" db="EMBL/GenBank/DDBJ databases">
        <title>Rhizophora mucronata_Transcriptome.</title>
        <authorList>
            <person name="Meera S.P."/>
            <person name="Sreeshan A."/>
            <person name="Augustine A."/>
        </authorList>
    </citation>
    <scope>NUCLEOTIDE SEQUENCE</scope>
    <source>
        <tissue evidence="2">Leaf</tissue>
    </source>
</reference>
<evidence type="ECO:0000313" key="2">
    <source>
        <dbReference type="EMBL" id="MBX52872.1"/>
    </source>
</evidence>
<feature type="compositionally biased region" description="Polar residues" evidence="1">
    <location>
        <begin position="9"/>
        <end position="35"/>
    </location>
</feature>
<feature type="region of interest" description="Disordered" evidence="1">
    <location>
        <begin position="1"/>
        <end position="35"/>
    </location>
</feature>
<dbReference type="AlphaFoldDB" id="A0A2P2PDT3"/>
<protein>
    <submittedName>
        <fullName evidence="2">Uncharacterized protein</fullName>
    </submittedName>
</protein>
<proteinExistence type="predicted"/>
<organism evidence="2">
    <name type="scientific">Rhizophora mucronata</name>
    <name type="common">Asiatic mangrove</name>
    <dbReference type="NCBI Taxonomy" id="61149"/>
    <lineage>
        <taxon>Eukaryota</taxon>
        <taxon>Viridiplantae</taxon>
        <taxon>Streptophyta</taxon>
        <taxon>Embryophyta</taxon>
        <taxon>Tracheophyta</taxon>
        <taxon>Spermatophyta</taxon>
        <taxon>Magnoliopsida</taxon>
        <taxon>eudicotyledons</taxon>
        <taxon>Gunneridae</taxon>
        <taxon>Pentapetalae</taxon>
        <taxon>rosids</taxon>
        <taxon>fabids</taxon>
        <taxon>Malpighiales</taxon>
        <taxon>Rhizophoraceae</taxon>
        <taxon>Rhizophora</taxon>
    </lineage>
</organism>
<sequence length="35" mass="3998">MEGERETNCNKSRAPNNKQSLGFIFTGNTKSNHRM</sequence>
<dbReference type="EMBL" id="GGEC01072388">
    <property type="protein sequence ID" value="MBX52872.1"/>
    <property type="molecule type" value="Transcribed_RNA"/>
</dbReference>
<name>A0A2P2PDT3_RHIMU</name>